<protein>
    <submittedName>
        <fullName evidence="1">Uncharacterized protein</fullName>
    </submittedName>
</protein>
<dbReference type="Proteomes" id="UP000828251">
    <property type="component" value="Unassembled WGS sequence"/>
</dbReference>
<gene>
    <name evidence="1" type="ORF">J1N35_009150</name>
</gene>
<evidence type="ECO:0000313" key="1">
    <source>
        <dbReference type="EMBL" id="KAH1105382.1"/>
    </source>
</evidence>
<sequence length="51" mass="5677">MELGVKEEGKVLGYNSKKVKKVSLLSTLATFFMIEFSPMSLRNPVCPMSIP</sequence>
<reference evidence="1 2" key="1">
    <citation type="journal article" date="2021" name="Plant Biotechnol. J.">
        <title>Multi-omics assisted identification of the key and species-specific regulatory components of drought-tolerant mechanisms in Gossypium stocksii.</title>
        <authorList>
            <person name="Yu D."/>
            <person name="Ke L."/>
            <person name="Zhang D."/>
            <person name="Wu Y."/>
            <person name="Sun Y."/>
            <person name="Mei J."/>
            <person name="Sun J."/>
            <person name="Sun Y."/>
        </authorList>
    </citation>
    <scope>NUCLEOTIDE SEQUENCE [LARGE SCALE GENOMIC DNA]</scope>
    <source>
        <strain evidence="2">cv. E1</strain>
        <tissue evidence="1">Leaf</tissue>
    </source>
</reference>
<accession>A0A9D3VYK3</accession>
<keyword evidence="2" id="KW-1185">Reference proteome</keyword>
<organism evidence="1 2">
    <name type="scientific">Gossypium stocksii</name>
    <dbReference type="NCBI Taxonomy" id="47602"/>
    <lineage>
        <taxon>Eukaryota</taxon>
        <taxon>Viridiplantae</taxon>
        <taxon>Streptophyta</taxon>
        <taxon>Embryophyta</taxon>
        <taxon>Tracheophyta</taxon>
        <taxon>Spermatophyta</taxon>
        <taxon>Magnoliopsida</taxon>
        <taxon>eudicotyledons</taxon>
        <taxon>Gunneridae</taxon>
        <taxon>Pentapetalae</taxon>
        <taxon>rosids</taxon>
        <taxon>malvids</taxon>
        <taxon>Malvales</taxon>
        <taxon>Malvaceae</taxon>
        <taxon>Malvoideae</taxon>
        <taxon>Gossypium</taxon>
    </lineage>
</organism>
<comment type="caution">
    <text evidence="1">The sequence shown here is derived from an EMBL/GenBank/DDBJ whole genome shotgun (WGS) entry which is preliminary data.</text>
</comment>
<evidence type="ECO:0000313" key="2">
    <source>
        <dbReference type="Proteomes" id="UP000828251"/>
    </source>
</evidence>
<dbReference type="AlphaFoldDB" id="A0A9D3VYK3"/>
<dbReference type="EMBL" id="JAIQCV010000004">
    <property type="protein sequence ID" value="KAH1105382.1"/>
    <property type="molecule type" value="Genomic_DNA"/>
</dbReference>
<name>A0A9D3VYK3_9ROSI</name>
<proteinExistence type="predicted"/>